<feature type="region of interest" description="Disordered" evidence="1">
    <location>
        <begin position="107"/>
        <end position="487"/>
    </location>
</feature>
<proteinExistence type="predicted"/>
<gene>
    <name evidence="2" type="ORF">Cvel_12628</name>
</gene>
<feature type="compositionally biased region" description="Low complexity" evidence="1">
    <location>
        <begin position="190"/>
        <end position="208"/>
    </location>
</feature>
<feature type="compositionally biased region" description="Low complexity" evidence="1">
    <location>
        <begin position="268"/>
        <end position="277"/>
    </location>
</feature>
<feature type="region of interest" description="Disordered" evidence="1">
    <location>
        <begin position="649"/>
        <end position="684"/>
    </location>
</feature>
<organism evidence="2">
    <name type="scientific">Chromera velia CCMP2878</name>
    <dbReference type="NCBI Taxonomy" id="1169474"/>
    <lineage>
        <taxon>Eukaryota</taxon>
        <taxon>Sar</taxon>
        <taxon>Alveolata</taxon>
        <taxon>Colpodellida</taxon>
        <taxon>Chromeraceae</taxon>
        <taxon>Chromera</taxon>
    </lineage>
</organism>
<feature type="region of interest" description="Disordered" evidence="1">
    <location>
        <begin position="38"/>
        <end position="77"/>
    </location>
</feature>
<feature type="compositionally biased region" description="Polar residues" evidence="1">
    <location>
        <begin position="38"/>
        <end position="68"/>
    </location>
</feature>
<reference evidence="2" key="1">
    <citation type="submission" date="2014-11" db="EMBL/GenBank/DDBJ databases">
        <authorList>
            <person name="Otto D Thomas"/>
            <person name="Naeem Raeece"/>
        </authorList>
    </citation>
    <scope>NUCLEOTIDE SEQUENCE</scope>
</reference>
<protein>
    <submittedName>
        <fullName evidence="2">Uncharacterized protein</fullName>
    </submittedName>
</protein>
<sequence>MSRSLADPSLLAPLSTSVQNPILLPGASSAISVSQKLAASKRQSLKSSPPLTMGNSIRATSVSGSVSAKNLEKPDEQGRTVLLGSDFSVSKGNMTASKTLTHSLAESKALTSSSMRQSHGQQADGRPLTGSILPNSLASKALTHSTMGQSRASKSMATSKALTNSSTRHSAVQPVEAPDSPFPSPPLCPMPLRDSPFPSPSLDPFRSDFVGRQSEALTHTDMRQSRGSSKMQNSMTASKALTHNATVYSGVQQVEGPESLPASPPLSPLLSQQVSSVEEAEEGEKGTSERERESPFANPLPVPAGPFDASEMGGEEEERETEKEEEDGDRETREGEEEGEGEAQEGEEGEGEEGEMDGDGVPREEEEEGKEEEEEWPGEGEEKEEEEQEGDAAKAEEDGQDEKEEGEAEREEEEEGEEAREERGPEDAEEKKGEDEQDEDEEEKQEEEEEEEEEEQPEEEEEDERDSSLRPVRGKRRPATQEISEEELERAALQALVSDFIVRNIREEPEGGGGEGGSSCVVWNGKTKREVEAEFCLDRNLENLWLIVQKDADGSLASGYREKGRESFAAPLPIASLESLREVPLPLPTDTETTRRESELETRRPSGDKTEEDFRGGLRLQFGVGDGHSGPAEASLLSLASLNILKIREKGKGGDGSNEQKRGSRSLRSLSRSLKEEGEEEECQAPRRVVRVVFVFGSEEERRRFGVCMRILSMFKEGSGDV</sequence>
<feature type="compositionally biased region" description="Basic and acidic residues" evidence="1">
    <location>
        <begin position="283"/>
        <end position="294"/>
    </location>
</feature>
<dbReference type="AlphaFoldDB" id="A0A0G4IAQ3"/>
<feature type="compositionally biased region" description="Acidic residues" evidence="1">
    <location>
        <begin position="398"/>
        <end position="419"/>
    </location>
</feature>
<feature type="compositionally biased region" description="Acidic residues" evidence="1">
    <location>
        <begin position="313"/>
        <end position="390"/>
    </location>
</feature>
<feature type="compositionally biased region" description="Basic and acidic residues" evidence="1">
    <location>
        <begin position="420"/>
        <end position="434"/>
    </location>
</feature>
<feature type="compositionally biased region" description="Polar residues" evidence="1">
    <location>
        <begin position="107"/>
        <end position="121"/>
    </location>
</feature>
<evidence type="ECO:0000256" key="1">
    <source>
        <dbReference type="SAM" id="MobiDB-lite"/>
    </source>
</evidence>
<feature type="region of interest" description="Disordered" evidence="1">
    <location>
        <begin position="581"/>
        <end position="614"/>
    </location>
</feature>
<evidence type="ECO:0000313" key="2">
    <source>
        <dbReference type="EMBL" id="CEM54250.1"/>
    </source>
</evidence>
<feature type="compositionally biased region" description="Polar residues" evidence="1">
    <location>
        <begin position="225"/>
        <end position="252"/>
    </location>
</feature>
<feature type="compositionally biased region" description="Polar residues" evidence="1">
    <location>
        <begin position="132"/>
        <end position="170"/>
    </location>
</feature>
<accession>A0A0G4IAQ3</accession>
<dbReference type="EMBL" id="CDMZ01005769">
    <property type="protein sequence ID" value="CEM54250.1"/>
    <property type="molecule type" value="Genomic_DNA"/>
</dbReference>
<feature type="compositionally biased region" description="Acidic residues" evidence="1">
    <location>
        <begin position="435"/>
        <end position="465"/>
    </location>
</feature>
<name>A0A0G4IAQ3_9ALVE</name>
<feature type="compositionally biased region" description="Basic and acidic residues" evidence="1">
    <location>
        <begin position="592"/>
        <end position="614"/>
    </location>
</feature>
<feature type="compositionally biased region" description="Basic and acidic residues" evidence="1">
    <location>
        <begin position="649"/>
        <end position="662"/>
    </location>
</feature>
<dbReference type="VEuPathDB" id="CryptoDB:Cvel_12628"/>
<feature type="compositionally biased region" description="Pro residues" evidence="1">
    <location>
        <begin position="180"/>
        <end position="189"/>
    </location>
</feature>